<feature type="non-terminal residue" evidence="3">
    <location>
        <position position="1"/>
    </location>
</feature>
<dbReference type="Gene3D" id="3.20.20.140">
    <property type="entry name" value="Metal-dependent hydrolases"/>
    <property type="match status" value="1"/>
</dbReference>
<evidence type="ECO:0000256" key="1">
    <source>
        <dbReference type="ARBA" id="ARBA00019114"/>
    </source>
</evidence>
<proteinExistence type="predicted"/>
<dbReference type="GO" id="GO:0006260">
    <property type="term" value="P:DNA replication"/>
    <property type="evidence" value="ECO:0007669"/>
    <property type="project" value="InterPro"/>
</dbReference>
<comment type="caution">
    <text evidence="3">The sequence shown here is derived from an EMBL/GenBank/DDBJ whole genome shotgun (WGS) entry which is preliminary data.</text>
</comment>
<dbReference type="AlphaFoldDB" id="A0A412WFV9"/>
<dbReference type="InterPro" id="IPR003141">
    <property type="entry name" value="Pol/His_phosphatase_N"/>
</dbReference>
<gene>
    <name evidence="3" type="ORF">DWW18_21820</name>
</gene>
<organism evidence="3 4">
    <name type="scientific">Butyricimonas virosa</name>
    <dbReference type="NCBI Taxonomy" id="544645"/>
    <lineage>
        <taxon>Bacteria</taxon>
        <taxon>Pseudomonadati</taxon>
        <taxon>Bacteroidota</taxon>
        <taxon>Bacteroidia</taxon>
        <taxon>Bacteroidales</taxon>
        <taxon>Odoribacteraceae</taxon>
        <taxon>Butyricimonas</taxon>
    </lineage>
</organism>
<reference evidence="3 4" key="1">
    <citation type="submission" date="2018-08" db="EMBL/GenBank/DDBJ databases">
        <title>A genome reference for cultivated species of the human gut microbiota.</title>
        <authorList>
            <person name="Zou Y."/>
            <person name="Xue W."/>
            <person name="Luo G."/>
        </authorList>
    </citation>
    <scope>NUCLEOTIDE SEQUENCE [LARGE SCALE GENOMIC DNA]</scope>
    <source>
        <strain evidence="3 4">AF14-49</strain>
    </source>
</reference>
<name>A0A412WFV9_9BACT</name>
<dbReference type="InterPro" id="IPR016195">
    <property type="entry name" value="Pol/histidinol_Pase-like"/>
</dbReference>
<dbReference type="SMART" id="SM00481">
    <property type="entry name" value="POLIIIAc"/>
    <property type="match status" value="1"/>
</dbReference>
<protein>
    <recommendedName>
        <fullName evidence="1">DNA polymerase III subunit alpha</fullName>
    </recommendedName>
</protein>
<dbReference type="Proteomes" id="UP000283589">
    <property type="component" value="Unassembled WGS sequence"/>
</dbReference>
<dbReference type="PANTHER" id="PTHR32294">
    <property type="entry name" value="DNA POLYMERASE III SUBUNIT ALPHA"/>
    <property type="match status" value="1"/>
</dbReference>
<dbReference type="RefSeq" id="WP_118261757.1">
    <property type="nucleotide sequence ID" value="NZ_QRZA01000128.1"/>
</dbReference>
<dbReference type="PANTHER" id="PTHR32294:SF0">
    <property type="entry name" value="DNA POLYMERASE III SUBUNIT ALPHA"/>
    <property type="match status" value="1"/>
</dbReference>
<evidence type="ECO:0000313" key="4">
    <source>
        <dbReference type="Proteomes" id="UP000283589"/>
    </source>
</evidence>
<feature type="domain" description="Polymerase/histidinol phosphatase N-terminal" evidence="2">
    <location>
        <begin position="42"/>
        <end position="109"/>
    </location>
</feature>
<dbReference type="InterPro" id="IPR004805">
    <property type="entry name" value="DnaE2/DnaE/PolC"/>
</dbReference>
<evidence type="ECO:0000313" key="3">
    <source>
        <dbReference type="EMBL" id="RGV26087.1"/>
    </source>
</evidence>
<dbReference type="GO" id="GO:0008408">
    <property type="term" value="F:3'-5' exonuclease activity"/>
    <property type="evidence" value="ECO:0007669"/>
    <property type="project" value="InterPro"/>
</dbReference>
<accession>A0A412WFV9</accession>
<dbReference type="EMBL" id="QRZA01000128">
    <property type="protein sequence ID" value="RGV26087.1"/>
    <property type="molecule type" value="Genomic_DNA"/>
</dbReference>
<dbReference type="Pfam" id="PF02811">
    <property type="entry name" value="PHP"/>
    <property type="match status" value="1"/>
</dbReference>
<dbReference type="InterPro" id="IPR004013">
    <property type="entry name" value="PHP_dom"/>
</dbReference>
<dbReference type="SUPFAM" id="SSF89550">
    <property type="entry name" value="PHP domain-like"/>
    <property type="match status" value="1"/>
</dbReference>
<evidence type="ECO:0000259" key="2">
    <source>
        <dbReference type="SMART" id="SM00481"/>
    </source>
</evidence>
<sequence length="218" mass="25376">IFHVAFPFGRNWYYYDLREEFRFNLLRYIGRPKPPVHDVPFVNLGIHTSYELLNACGSPEDLCRKAKWLGHTAVGICDRNTMAATLNLQKECANTGLKHIFGYSLTMMHEEERVGLKIYALDNEGLHNLLRIQRAVMVDSEDNTLRYEQLLMYAAGCVPVFATRSVYWMTGHPKQVERIRKGAEAVYYQIDANEYKADRIDREQLEALKYYFGNCYDA</sequence>
<feature type="non-terminal residue" evidence="3">
    <location>
        <position position="218"/>
    </location>
</feature>